<comment type="caution">
    <text evidence="1">The sequence shown here is derived from an EMBL/GenBank/DDBJ whole genome shotgun (WGS) entry which is preliminary data.</text>
</comment>
<reference evidence="1 2" key="2">
    <citation type="submission" date="2018-09" db="EMBL/GenBank/DDBJ databases">
        <title>Genome of Sphaerochaeta halotolerans strain 4-11.</title>
        <authorList>
            <person name="Nazina T.N."/>
            <person name="Sokolova D.S."/>
        </authorList>
    </citation>
    <scope>NUCLEOTIDE SEQUENCE [LARGE SCALE GENOMIC DNA]</scope>
    <source>
        <strain evidence="1 2">4-11</strain>
    </source>
</reference>
<dbReference type="RefSeq" id="WP_117330953.1">
    <property type="nucleotide sequence ID" value="NZ_QUWK01000011.1"/>
</dbReference>
<dbReference type="OrthoDB" id="9807975at2"/>
<keyword evidence="2" id="KW-1185">Reference proteome</keyword>
<dbReference type="Gene3D" id="3.40.30.10">
    <property type="entry name" value="Glutaredoxin"/>
    <property type="match status" value="1"/>
</dbReference>
<evidence type="ECO:0000313" key="2">
    <source>
        <dbReference type="Proteomes" id="UP000264002"/>
    </source>
</evidence>
<organism evidence="1 2">
    <name type="scientific">Sphaerochaeta halotolerans</name>
    <dbReference type="NCBI Taxonomy" id="2293840"/>
    <lineage>
        <taxon>Bacteria</taxon>
        <taxon>Pseudomonadati</taxon>
        <taxon>Spirochaetota</taxon>
        <taxon>Spirochaetia</taxon>
        <taxon>Spirochaetales</taxon>
        <taxon>Sphaerochaetaceae</taxon>
        <taxon>Sphaerochaeta</taxon>
    </lineage>
</organism>
<dbReference type="CDD" id="cd02980">
    <property type="entry name" value="TRX_Fd_family"/>
    <property type="match status" value="1"/>
</dbReference>
<dbReference type="Proteomes" id="UP000264002">
    <property type="component" value="Unassembled WGS sequence"/>
</dbReference>
<evidence type="ECO:0000313" key="1">
    <source>
        <dbReference type="EMBL" id="RFU94198.1"/>
    </source>
</evidence>
<dbReference type="EMBL" id="QUWK01000011">
    <property type="protein sequence ID" value="RFU94198.1"/>
    <property type="molecule type" value="Genomic_DNA"/>
</dbReference>
<accession>A0A372MFN5</accession>
<sequence>MGKKEKVSVRICVGTACFVQGGADLLLYQDFLDPVVLAGCDIHGISCISGCKDDTMAVRPPYIEIDGKVFGEMTQDKLCKLLREAVHA</sequence>
<name>A0A372MFN5_9SPIR</name>
<proteinExistence type="predicted"/>
<evidence type="ECO:0008006" key="3">
    <source>
        <dbReference type="Google" id="ProtNLM"/>
    </source>
</evidence>
<protein>
    <recommendedName>
        <fullName evidence="3">(2Fe-2S) ferredoxin domain-containing protein</fullName>
    </recommendedName>
</protein>
<dbReference type="AlphaFoldDB" id="A0A372MFN5"/>
<reference evidence="2" key="1">
    <citation type="submission" date="2018-08" db="EMBL/GenBank/DDBJ databases">
        <authorList>
            <person name="Grouzdev D.S."/>
            <person name="Krutkina M.S."/>
        </authorList>
    </citation>
    <scope>NUCLEOTIDE SEQUENCE [LARGE SCALE GENOMIC DNA]</scope>
    <source>
        <strain evidence="2">4-11</strain>
    </source>
</reference>
<gene>
    <name evidence="1" type="ORF">DYP60_10445</name>
</gene>